<evidence type="ECO:0000256" key="3">
    <source>
        <dbReference type="ARBA" id="ARBA00023163"/>
    </source>
</evidence>
<dbReference type="InterPro" id="IPR050204">
    <property type="entry name" value="AraC_XylS_family_regulators"/>
</dbReference>
<dbReference type="InterPro" id="IPR009057">
    <property type="entry name" value="Homeodomain-like_sf"/>
</dbReference>
<dbReference type="PRINTS" id="PR00032">
    <property type="entry name" value="HTHARAC"/>
</dbReference>
<dbReference type="PANTHER" id="PTHR46796:SF6">
    <property type="entry name" value="ARAC SUBFAMILY"/>
    <property type="match status" value="1"/>
</dbReference>
<dbReference type="InterPro" id="IPR035418">
    <property type="entry name" value="AraC-bd_2"/>
</dbReference>
<evidence type="ECO:0000313" key="5">
    <source>
        <dbReference type="EMBL" id="PXV64631.1"/>
    </source>
</evidence>
<comment type="caution">
    <text evidence="5">The sequence shown here is derived from an EMBL/GenBank/DDBJ whole genome shotgun (WGS) entry which is preliminary data.</text>
</comment>
<feature type="domain" description="HTH araC/xylS-type" evidence="4">
    <location>
        <begin position="220"/>
        <end position="321"/>
    </location>
</feature>
<dbReference type="InterPro" id="IPR020449">
    <property type="entry name" value="Tscrpt_reg_AraC-type_HTH"/>
</dbReference>
<accession>A0A318E1X8</accession>
<dbReference type="Pfam" id="PF14525">
    <property type="entry name" value="AraC_binding_2"/>
    <property type="match status" value="1"/>
</dbReference>
<keyword evidence="2" id="KW-0238">DNA-binding</keyword>
<keyword evidence="3" id="KW-0804">Transcription</keyword>
<reference evidence="5 6" key="1">
    <citation type="submission" date="2018-04" db="EMBL/GenBank/DDBJ databases">
        <title>Genomic Encyclopedia of Type Strains, Phase IV (KMG-IV): sequencing the most valuable type-strain genomes for metagenomic binning, comparative biology and taxonomic classification.</title>
        <authorList>
            <person name="Goeker M."/>
        </authorList>
    </citation>
    <scope>NUCLEOTIDE SEQUENCE [LARGE SCALE GENOMIC DNA]</scope>
    <source>
        <strain evidence="5 6">DSM 104150</strain>
    </source>
</reference>
<dbReference type="Pfam" id="PF12833">
    <property type="entry name" value="HTH_18"/>
    <property type="match status" value="1"/>
</dbReference>
<dbReference type="AlphaFoldDB" id="A0A318E1X8"/>
<dbReference type="InterPro" id="IPR018060">
    <property type="entry name" value="HTH_AraC"/>
</dbReference>
<dbReference type="RefSeq" id="WP_170124097.1">
    <property type="nucleotide sequence ID" value="NZ_CAKZQT010000005.1"/>
</dbReference>
<dbReference type="PROSITE" id="PS01124">
    <property type="entry name" value="HTH_ARAC_FAMILY_2"/>
    <property type="match status" value="1"/>
</dbReference>
<evidence type="ECO:0000256" key="1">
    <source>
        <dbReference type="ARBA" id="ARBA00023015"/>
    </source>
</evidence>
<name>A0A318E1X8_9GAMM</name>
<dbReference type="PANTHER" id="PTHR46796">
    <property type="entry name" value="HTH-TYPE TRANSCRIPTIONAL ACTIVATOR RHAS-RELATED"/>
    <property type="match status" value="1"/>
</dbReference>
<sequence length="327" mass="36778">MAATSPQTGAALSEWSSTQHPMQQRYDAWAGVLGEYFLPWSVQTRAQPDFRARVRQRRIGDARFLRCRCEPLSGYRAATELARTPGDFYNILYVASGAERLRLDGREVSLRAGQFVLWDSARRMDFEVLRPLDKLTLMVPEAALRAVLPNAADYVGVAQDGRSGLGALFAGHLRNLTREVWTLPDSEACGIVAPTLELFAQSCLHRDGRRRPQGRELLRQQVCDFIRGHLADPELTPARIAAAHRISLRYLHALFAEQPHSVADFVRGERLERCRQALVNPALAHYSITEIAAHWGFDDPGHFARLFRQRYDASPRGYRAASAAQSK</sequence>
<keyword evidence="1" id="KW-0805">Transcription regulation</keyword>
<organism evidence="5 6">
    <name type="scientific">Sinimarinibacterium flocculans</name>
    <dbReference type="NCBI Taxonomy" id="985250"/>
    <lineage>
        <taxon>Bacteria</taxon>
        <taxon>Pseudomonadati</taxon>
        <taxon>Pseudomonadota</taxon>
        <taxon>Gammaproteobacteria</taxon>
        <taxon>Nevskiales</taxon>
        <taxon>Nevskiaceae</taxon>
        <taxon>Sinimarinibacterium</taxon>
    </lineage>
</organism>
<dbReference type="GO" id="GO:0043565">
    <property type="term" value="F:sequence-specific DNA binding"/>
    <property type="evidence" value="ECO:0007669"/>
    <property type="project" value="InterPro"/>
</dbReference>
<keyword evidence="6" id="KW-1185">Reference proteome</keyword>
<dbReference type="Proteomes" id="UP000248330">
    <property type="component" value="Unassembled WGS sequence"/>
</dbReference>
<proteinExistence type="predicted"/>
<gene>
    <name evidence="5" type="ORF">C8D93_11281</name>
</gene>
<dbReference type="EMBL" id="QICN01000012">
    <property type="protein sequence ID" value="PXV64631.1"/>
    <property type="molecule type" value="Genomic_DNA"/>
</dbReference>
<dbReference type="SUPFAM" id="SSF46689">
    <property type="entry name" value="Homeodomain-like"/>
    <property type="match status" value="1"/>
</dbReference>
<dbReference type="GO" id="GO:0003700">
    <property type="term" value="F:DNA-binding transcription factor activity"/>
    <property type="evidence" value="ECO:0007669"/>
    <property type="project" value="InterPro"/>
</dbReference>
<evidence type="ECO:0000313" key="6">
    <source>
        <dbReference type="Proteomes" id="UP000248330"/>
    </source>
</evidence>
<evidence type="ECO:0000256" key="2">
    <source>
        <dbReference type="ARBA" id="ARBA00023125"/>
    </source>
</evidence>
<evidence type="ECO:0000259" key="4">
    <source>
        <dbReference type="PROSITE" id="PS01124"/>
    </source>
</evidence>
<dbReference type="SMART" id="SM00342">
    <property type="entry name" value="HTH_ARAC"/>
    <property type="match status" value="1"/>
</dbReference>
<dbReference type="Gene3D" id="1.10.10.60">
    <property type="entry name" value="Homeodomain-like"/>
    <property type="match status" value="1"/>
</dbReference>
<protein>
    <submittedName>
        <fullName evidence="5">AraC family transcriptional regulator</fullName>
    </submittedName>
</protein>